<organism evidence="2 3">
    <name type="scientific">Neocucurbitaria cava</name>
    <dbReference type="NCBI Taxonomy" id="798079"/>
    <lineage>
        <taxon>Eukaryota</taxon>
        <taxon>Fungi</taxon>
        <taxon>Dikarya</taxon>
        <taxon>Ascomycota</taxon>
        <taxon>Pezizomycotina</taxon>
        <taxon>Dothideomycetes</taxon>
        <taxon>Pleosporomycetidae</taxon>
        <taxon>Pleosporales</taxon>
        <taxon>Pleosporineae</taxon>
        <taxon>Cucurbitariaceae</taxon>
        <taxon>Neocucurbitaria</taxon>
    </lineage>
</organism>
<evidence type="ECO:0000259" key="1">
    <source>
        <dbReference type="Pfam" id="PF06985"/>
    </source>
</evidence>
<evidence type="ECO:0000313" key="2">
    <source>
        <dbReference type="EMBL" id="KAJ4364416.1"/>
    </source>
</evidence>
<gene>
    <name evidence="2" type="ORF">N0V83_009010</name>
</gene>
<dbReference type="AlphaFoldDB" id="A0A9W8Y1X1"/>
<keyword evidence="3" id="KW-1185">Reference proteome</keyword>
<dbReference type="Pfam" id="PF26639">
    <property type="entry name" value="Het-6_barrel"/>
    <property type="match status" value="1"/>
</dbReference>
<accession>A0A9W8Y1X1</accession>
<sequence>MAESDGWLYIYTPLKHYASIRILELLPGREGSPLACSLKEVNKNDVSYEALSYAWGAPIFSKSIREVTFDTVIPVTENLYEALQVLRSEVTPRILWIDALCINQSDLKEKGHQVVPLEIFRDAVCCLNRYLDKPAGSSFADRYPINLKKQINRTSCLFEHRDKRISKTKAETSTNSPELRQTILQCFLALTRGRICSNSRDYVYAILGLGDDHLGVIPDYSLSARQTFRNFALRCLLAGETSVLHESGFHPDRSHDEPSFAPIVTFGGTKTLPLNTSKWTFQAATNSSVKADAITDGKVSIKGVRVDTIVAVGIFTPELPNSPGEVVSRMFEYEFAEVLVRGPFRWANLAFKDWIMGSMRDRDWNDDGALYAEEEDDLNTLWAPPPYGHLLMSDLFVQLITLENRNCTKPPTTLGRFRQYWTRPNMKGRPALRNRVIFKTQTGYLGVGSRWTREGDQVVIFDGFKTPFTLRREPTGSDTDDSVWRLIGDCYLMGWMHGDYFGHEVVDELPLQTNDEGQGQKEDKKVLVKTSFVLR</sequence>
<dbReference type="PANTHER" id="PTHR24148">
    <property type="entry name" value="ANKYRIN REPEAT DOMAIN-CONTAINING PROTEIN 39 HOMOLOG-RELATED"/>
    <property type="match status" value="1"/>
</dbReference>
<protein>
    <recommendedName>
        <fullName evidence="1">Heterokaryon incompatibility domain-containing protein</fullName>
    </recommendedName>
</protein>
<proteinExistence type="predicted"/>
<reference evidence="2" key="1">
    <citation type="submission" date="2022-10" db="EMBL/GenBank/DDBJ databases">
        <title>Tapping the CABI collections for fungal endophytes: first genome assemblies for Collariella, Neodidymelliopsis, Ascochyta clinopodiicola, Didymella pomorum, Didymosphaeria variabile, Neocosmospora piperis and Neocucurbitaria cava.</title>
        <authorList>
            <person name="Hill R."/>
        </authorList>
    </citation>
    <scope>NUCLEOTIDE SEQUENCE</scope>
    <source>
        <strain evidence="2">IMI 356814</strain>
    </source>
</reference>
<dbReference type="Pfam" id="PF06985">
    <property type="entry name" value="HET"/>
    <property type="match status" value="1"/>
</dbReference>
<evidence type="ECO:0000313" key="3">
    <source>
        <dbReference type="Proteomes" id="UP001140560"/>
    </source>
</evidence>
<feature type="domain" description="Heterokaryon incompatibility" evidence="1">
    <location>
        <begin position="48"/>
        <end position="156"/>
    </location>
</feature>
<dbReference type="InterPro" id="IPR052895">
    <property type="entry name" value="HetReg/Transcr_Mod"/>
</dbReference>
<dbReference type="InterPro" id="IPR010730">
    <property type="entry name" value="HET"/>
</dbReference>
<dbReference type="PANTHER" id="PTHR24148:SF82">
    <property type="entry name" value="HETEROKARYON INCOMPATIBILITY DOMAIN-CONTAINING PROTEIN"/>
    <property type="match status" value="1"/>
</dbReference>
<dbReference type="Proteomes" id="UP001140560">
    <property type="component" value="Unassembled WGS sequence"/>
</dbReference>
<comment type="caution">
    <text evidence="2">The sequence shown here is derived from an EMBL/GenBank/DDBJ whole genome shotgun (WGS) entry which is preliminary data.</text>
</comment>
<dbReference type="EMBL" id="JAPEUY010000017">
    <property type="protein sequence ID" value="KAJ4364416.1"/>
    <property type="molecule type" value="Genomic_DNA"/>
</dbReference>
<name>A0A9W8Y1X1_9PLEO</name>
<dbReference type="OrthoDB" id="3553147at2759"/>